<dbReference type="Proteomes" id="UP001501821">
    <property type="component" value="Unassembled WGS sequence"/>
</dbReference>
<evidence type="ECO:0000313" key="7">
    <source>
        <dbReference type="EMBL" id="GAA3834703.1"/>
    </source>
</evidence>
<comment type="caution">
    <text evidence="7">The sequence shown here is derived from an EMBL/GenBank/DDBJ whole genome shotgun (WGS) entry which is preliminary data.</text>
</comment>
<gene>
    <name evidence="7" type="ORF">GCM10022242_39690</name>
</gene>
<evidence type="ECO:0000256" key="2">
    <source>
        <dbReference type="ARBA" id="ARBA00022737"/>
    </source>
</evidence>
<dbReference type="PANTHER" id="PTHR11878">
    <property type="entry name" value="SODIUM/CALCIUM EXCHANGER"/>
    <property type="match status" value="1"/>
</dbReference>
<name>A0ABP7J4V2_9ACTN</name>
<feature type="domain" description="Calx-beta" evidence="6">
    <location>
        <begin position="21"/>
        <end position="117"/>
    </location>
</feature>
<feature type="chain" id="PRO_5046535015" description="Calx-beta domain-containing protein" evidence="5">
    <location>
        <begin position="20"/>
        <end position="254"/>
    </location>
</feature>
<dbReference type="EMBL" id="BAABAH010000020">
    <property type="protein sequence ID" value="GAA3834703.1"/>
    <property type="molecule type" value="Genomic_DNA"/>
</dbReference>
<feature type="domain" description="Calx-beta" evidence="6">
    <location>
        <begin position="131"/>
        <end position="234"/>
    </location>
</feature>
<dbReference type="Pfam" id="PF03160">
    <property type="entry name" value="Calx-beta"/>
    <property type="match status" value="2"/>
</dbReference>
<dbReference type="SUPFAM" id="SSF141072">
    <property type="entry name" value="CalX-like"/>
    <property type="match status" value="2"/>
</dbReference>
<sequence length="254" mass="26825">MAILTVSAPSAATSSAAAASPLPEIYNDDSEVSTSEGNPGDTSRVFLRFGRSGDLSVASSVKLTLVDGTARRGRDYAAPAYTKTLQFRAGQDFVSFFVNIRTDYVAEPDKTFSWHLSDPAGATIRSDSADGSVVILNDDSAAPPMFSVGDPYYTAENNFSTSPADFYVTRSGNLAAAAWVKVATVDGTALAPGDYKARSTTLYFAPGEALRHVLVPITNDAQPEPLETFSVRLSAPIHATIADDTGVATIHDDD</sequence>
<reference evidence="8" key="1">
    <citation type="journal article" date="2019" name="Int. J. Syst. Evol. Microbiol.">
        <title>The Global Catalogue of Microorganisms (GCM) 10K type strain sequencing project: providing services to taxonomists for standard genome sequencing and annotation.</title>
        <authorList>
            <consortium name="The Broad Institute Genomics Platform"/>
            <consortium name="The Broad Institute Genome Sequencing Center for Infectious Disease"/>
            <person name="Wu L."/>
            <person name="Ma J."/>
        </authorList>
    </citation>
    <scope>NUCLEOTIDE SEQUENCE [LARGE SCALE GENOMIC DNA]</scope>
    <source>
        <strain evidence="8">JCM 16953</strain>
    </source>
</reference>
<dbReference type="InterPro" id="IPR003644">
    <property type="entry name" value="Calx_beta"/>
</dbReference>
<dbReference type="InterPro" id="IPR038081">
    <property type="entry name" value="CalX-like_sf"/>
</dbReference>
<keyword evidence="4" id="KW-0813">Transport</keyword>
<keyword evidence="2" id="KW-0677">Repeat</keyword>
<organism evidence="7 8">
    <name type="scientific">Nocardioides panacisoli</name>
    <dbReference type="NCBI Taxonomy" id="627624"/>
    <lineage>
        <taxon>Bacteria</taxon>
        <taxon>Bacillati</taxon>
        <taxon>Actinomycetota</taxon>
        <taxon>Actinomycetes</taxon>
        <taxon>Propionibacteriales</taxon>
        <taxon>Nocardioidaceae</taxon>
        <taxon>Nocardioides</taxon>
    </lineage>
</organism>
<feature type="signal peptide" evidence="5">
    <location>
        <begin position="1"/>
        <end position="19"/>
    </location>
</feature>
<keyword evidence="4" id="KW-0406">Ion transport</keyword>
<evidence type="ECO:0000256" key="4">
    <source>
        <dbReference type="ARBA" id="ARBA00023065"/>
    </source>
</evidence>
<keyword evidence="8" id="KW-1185">Reference proteome</keyword>
<dbReference type="SMART" id="SM00237">
    <property type="entry name" value="Calx_beta"/>
    <property type="match status" value="2"/>
</dbReference>
<keyword evidence="3" id="KW-0106">Calcium</keyword>
<protein>
    <recommendedName>
        <fullName evidence="6">Calx-beta domain-containing protein</fullName>
    </recommendedName>
</protein>
<accession>A0ABP7J4V2</accession>
<evidence type="ECO:0000256" key="5">
    <source>
        <dbReference type="SAM" id="SignalP"/>
    </source>
</evidence>
<dbReference type="Gene3D" id="2.60.40.2030">
    <property type="match status" value="2"/>
</dbReference>
<dbReference type="InterPro" id="IPR051171">
    <property type="entry name" value="CaCA"/>
</dbReference>
<evidence type="ECO:0000256" key="3">
    <source>
        <dbReference type="ARBA" id="ARBA00022837"/>
    </source>
</evidence>
<evidence type="ECO:0000256" key="1">
    <source>
        <dbReference type="ARBA" id="ARBA00022729"/>
    </source>
</evidence>
<proteinExistence type="predicted"/>
<evidence type="ECO:0000259" key="6">
    <source>
        <dbReference type="SMART" id="SM00237"/>
    </source>
</evidence>
<keyword evidence="1 5" id="KW-0732">Signal</keyword>
<dbReference type="PANTHER" id="PTHR11878:SF65">
    <property type="entry name" value="NA_CA-EXCHANGE PROTEIN, ISOFORM G"/>
    <property type="match status" value="1"/>
</dbReference>
<evidence type="ECO:0000313" key="8">
    <source>
        <dbReference type="Proteomes" id="UP001501821"/>
    </source>
</evidence>